<proteinExistence type="predicted"/>
<dbReference type="EMBL" id="ML009356">
    <property type="protein sequence ID" value="RKO97223.1"/>
    <property type="molecule type" value="Genomic_DNA"/>
</dbReference>
<evidence type="ECO:0000313" key="3">
    <source>
        <dbReference type="Proteomes" id="UP000268535"/>
    </source>
</evidence>
<evidence type="ECO:0000256" key="1">
    <source>
        <dbReference type="SAM" id="MobiDB-lite"/>
    </source>
</evidence>
<feature type="region of interest" description="Disordered" evidence="1">
    <location>
        <begin position="79"/>
        <end position="102"/>
    </location>
</feature>
<dbReference type="Proteomes" id="UP000268535">
    <property type="component" value="Unassembled WGS sequence"/>
</dbReference>
<organism evidence="2 3">
    <name type="scientific">Caulochytrium protostelioides</name>
    <dbReference type="NCBI Taxonomy" id="1555241"/>
    <lineage>
        <taxon>Eukaryota</taxon>
        <taxon>Fungi</taxon>
        <taxon>Fungi incertae sedis</taxon>
        <taxon>Chytridiomycota</taxon>
        <taxon>Chytridiomycota incertae sedis</taxon>
        <taxon>Chytridiomycetes</taxon>
        <taxon>Caulochytriales</taxon>
        <taxon>Caulochytriaceae</taxon>
        <taxon>Caulochytrium</taxon>
    </lineage>
</organism>
<name>A0A4P9WXY7_9FUNG</name>
<protein>
    <submittedName>
        <fullName evidence="2">Uncharacterized protein</fullName>
    </submittedName>
</protein>
<evidence type="ECO:0000313" key="2">
    <source>
        <dbReference type="EMBL" id="RKO97223.1"/>
    </source>
</evidence>
<feature type="region of interest" description="Disordered" evidence="1">
    <location>
        <begin position="176"/>
        <end position="208"/>
    </location>
</feature>
<accession>A0A4P9WXY7</accession>
<gene>
    <name evidence="2" type="ORF">CAUPRSCDRAFT_11096</name>
</gene>
<reference evidence="3" key="1">
    <citation type="journal article" date="2018" name="Nat. Microbiol.">
        <title>Leveraging single-cell genomics to expand the fungal tree of life.</title>
        <authorList>
            <person name="Ahrendt S.R."/>
            <person name="Quandt C.A."/>
            <person name="Ciobanu D."/>
            <person name="Clum A."/>
            <person name="Salamov A."/>
            <person name="Andreopoulos B."/>
            <person name="Cheng J.F."/>
            <person name="Woyke T."/>
            <person name="Pelin A."/>
            <person name="Henrissat B."/>
            <person name="Reynolds N.K."/>
            <person name="Benny G.L."/>
            <person name="Smith M.E."/>
            <person name="James T.Y."/>
            <person name="Grigoriev I.V."/>
        </authorList>
    </citation>
    <scope>NUCLEOTIDE SEQUENCE [LARGE SCALE GENOMIC DNA]</scope>
    <source>
        <strain evidence="3">ATCC 52028</strain>
    </source>
</reference>
<dbReference type="AlphaFoldDB" id="A0A4P9WXY7"/>
<sequence>MASSVATTPPQYPRWDGPVCRSNAWLFCPKRWRRQSGTMSHHVLLPATHRTHQHARSKTYHAASSASLFSTAAHAGGADGAHRSYSSTSPTAHDDAGAHGGHRRAASMLLMPPLASSSAATAETWPMNFCPPRPTDASLPAIPASLETTSPWMDDAAVGLHGTVAAALSPVAMPTASPDNGAERFGADHAAPPTRTQPPASALGHDGGGVAAPHVLHIPRLRACRRPGIMCTRRFRRTVCRIASSTMAVDGHGRVQPGLAA</sequence>